<reference evidence="1" key="1">
    <citation type="submission" date="2018-11" db="EMBL/GenBank/DDBJ databases">
        <authorList>
            <consortium name="Genoscope - CEA"/>
            <person name="William W."/>
        </authorList>
    </citation>
    <scope>NUCLEOTIDE SEQUENCE</scope>
</reference>
<gene>
    <name evidence="1" type="ORF">BOLC2T09986H</name>
</gene>
<proteinExistence type="predicted"/>
<organism evidence="1">
    <name type="scientific">Brassica oleracea</name>
    <name type="common">Wild cabbage</name>
    <dbReference type="NCBI Taxonomy" id="3712"/>
    <lineage>
        <taxon>Eukaryota</taxon>
        <taxon>Viridiplantae</taxon>
        <taxon>Streptophyta</taxon>
        <taxon>Embryophyta</taxon>
        <taxon>Tracheophyta</taxon>
        <taxon>Spermatophyta</taxon>
        <taxon>Magnoliopsida</taxon>
        <taxon>eudicotyledons</taxon>
        <taxon>Gunneridae</taxon>
        <taxon>Pentapetalae</taxon>
        <taxon>rosids</taxon>
        <taxon>malvids</taxon>
        <taxon>Brassicales</taxon>
        <taxon>Brassicaceae</taxon>
        <taxon>Brassiceae</taxon>
        <taxon>Brassica</taxon>
    </lineage>
</organism>
<evidence type="ECO:0000313" key="1">
    <source>
        <dbReference type="EMBL" id="VDD24205.1"/>
    </source>
</evidence>
<sequence>MVDRITANDLEMEISYSIFHVKRILSPFFAKGHFTTITVCLYW</sequence>
<dbReference type="EMBL" id="LR031874">
    <property type="protein sequence ID" value="VDD24205.1"/>
    <property type="molecule type" value="Genomic_DNA"/>
</dbReference>
<dbReference type="AlphaFoldDB" id="A0A3P6DPY8"/>
<name>A0A3P6DPY8_BRAOL</name>
<accession>A0A3P6DPY8</accession>
<protein>
    <submittedName>
        <fullName evidence="1">Uncharacterized protein</fullName>
    </submittedName>
</protein>